<keyword evidence="3" id="KW-0804">Transcription</keyword>
<dbReference type="Proteomes" id="UP000220914">
    <property type="component" value="Unassembled WGS sequence"/>
</dbReference>
<dbReference type="GO" id="GO:0000976">
    <property type="term" value="F:transcription cis-regulatory region binding"/>
    <property type="evidence" value="ECO:0007669"/>
    <property type="project" value="TreeGrafter"/>
</dbReference>
<accession>A0A2A7N016</accession>
<dbReference type="SUPFAM" id="SSF47413">
    <property type="entry name" value="lambda repressor-like DNA-binding domains"/>
    <property type="match status" value="1"/>
</dbReference>
<dbReference type="Gene3D" id="3.40.50.2300">
    <property type="match status" value="2"/>
</dbReference>
<evidence type="ECO:0000256" key="3">
    <source>
        <dbReference type="ARBA" id="ARBA00023163"/>
    </source>
</evidence>
<dbReference type="InterPro" id="IPR046335">
    <property type="entry name" value="LacI/GalR-like_sensor"/>
</dbReference>
<keyword evidence="1" id="KW-0805">Transcription regulation</keyword>
<comment type="caution">
    <text evidence="5">The sequence shown here is derived from an EMBL/GenBank/DDBJ whole genome shotgun (WGS) entry which is preliminary data.</text>
</comment>
<dbReference type="AlphaFoldDB" id="A0A2A7N016"/>
<dbReference type="CDD" id="cd01392">
    <property type="entry name" value="HTH_LacI"/>
    <property type="match status" value="1"/>
</dbReference>
<dbReference type="Pfam" id="PF13377">
    <property type="entry name" value="Peripla_BP_3"/>
    <property type="match status" value="1"/>
</dbReference>
<feature type="domain" description="HTH lacI-type" evidence="4">
    <location>
        <begin position="46"/>
        <end position="102"/>
    </location>
</feature>
<dbReference type="PROSITE" id="PS50932">
    <property type="entry name" value="HTH_LACI_2"/>
    <property type="match status" value="1"/>
</dbReference>
<dbReference type="PANTHER" id="PTHR30146:SF109">
    <property type="entry name" value="HTH-TYPE TRANSCRIPTIONAL REGULATOR GALS"/>
    <property type="match status" value="1"/>
</dbReference>
<organism evidence="5 6">
    <name type="scientific">Mycolicibacterium agri</name>
    <name type="common">Mycobacterium agri</name>
    <dbReference type="NCBI Taxonomy" id="36811"/>
    <lineage>
        <taxon>Bacteria</taxon>
        <taxon>Bacillati</taxon>
        <taxon>Actinomycetota</taxon>
        <taxon>Actinomycetes</taxon>
        <taxon>Mycobacteriales</taxon>
        <taxon>Mycobacteriaceae</taxon>
        <taxon>Mycolicibacterium</taxon>
    </lineage>
</organism>
<dbReference type="CDD" id="cd06267">
    <property type="entry name" value="PBP1_LacI_sugar_binding-like"/>
    <property type="match status" value="1"/>
</dbReference>
<dbReference type="EMBL" id="PDCP01000027">
    <property type="protein sequence ID" value="PEG37365.1"/>
    <property type="molecule type" value="Genomic_DNA"/>
</dbReference>
<protein>
    <submittedName>
        <fullName evidence="5">LacI family transcriptional regulator</fullName>
    </submittedName>
</protein>
<sequence>MVPPCRAVSRTGHPALRSKPVWQSIVKRSERCRSSPSPRLRRVDKPTLADVARAAGVHPGTASRALNPALVGRISPETTARVQQAAERLGYVPDPLGRSLRTSRTHTIGVVIPDLGNPVFAPIVRGIEDQLRERGFEPLLASTDNSAERERDVVGVLRTRRCDGFIVASAGRGEGVVHDLVDAGVPLVLVNRLVDGVDVSAVVSDDAVGIGAAIEHLAALGHRRIGHIGGPLQISVSATRLAAFTNAVASDVGGAGVIEHATDYTIEAGRVAMTALLAREQVTAVFAANDLLAVGGYEALAAQGLRCPDDVSVVGFNNMELTAHLNPSLSTVSMPQYEMGRTAAKLVLDRLAESDGASQTVALPTVFVPRASTCQARA</sequence>
<dbReference type="Gene3D" id="1.10.260.40">
    <property type="entry name" value="lambda repressor-like DNA-binding domains"/>
    <property type="match status" value="1"/>
</dbReference>
<keyword evidence="6" id="KW-1185">Reference proteome</keyword>
<keyword evidence="2" id="KW-0238">DNA-binding</keyword>
<dbReference type="Pfam" id="PF00356">
    <property type="entry name" value="LacI"/>
    <property type="match status" value="1"/>
</dbReference>
<dbReference type="InterPro" id="IPR010982">
    <property type="entry name" value="Lambda_DNA-bd_dom_sf"/>
</dbReference>
<proteinExistence type="predicted"/>
<dbReference type="InterPro" id="IPR000843">
    <property type="entry name" value="HTH_LacI"/>
</dbReference>
<name>A0A2A7N016_MYCAG</name>
<reference evidence="5 6" key="1">
    <citation type="submission" date="2017-10" db="EMBL/GenBank/DDBJ databases">
        <title>The new phylogeny of genus Mycobacterium.</title>
        <authorList>
            <person name="Tortoli E."/>
            <person name="Trovato A."/>
            <person name="Cirillo D.M."/>
        </authorList>
    </citation>
    <scope>NUCLEOTIDE SEQUENCE [LARGE SCALE GENOMIC DNA]</scope>
    <source>
        <strain evidence="5 6">CCUG37673</strain>
    </source>
</reference>
<dbReference type="SUPFAM" id="SSF53822">
    <property type="entry name" value="Periplasmic binding protein-like I"/>
    <property type="match status" value="1"/>
</dbReference>
<dbReference type="InterPro" id="IPR028082">
    <property type="entry name" value="Peripla_BP_I"/>
</dbReference>
<dbReference type="OrthoDB" id="9816215at2"/>
<evidence type="ECO:0000256" key="2">
    <source>
        <dbReference type="ARBA" id="ARBA00023125"/>
    </source>
</evidence>
<evidence type="ECO:0000259" key="4">
    <source>
        <dbReference type="PROSITE" id="PS50932"/>
    </source>
</evidence>
<dbReference type="PANTHER" id="PTHR30146">
    <property type="entry name" value="LACI-RELATED TRANSCRIPTIONAL REPRESSOR"/>
    <property type="match status" value="1"/>
</dbReference>
<evidence type="ECO:0000313" key="6">
    <source>
        <dbReference type="Proteomes" id="UP000220914"/>
    </source>
</evidence>
<dbReference type="SMART" id="SM00354">
    <property type="entry name" value="HTH_LACI"/>
    <property type="match status" value="1"/>
</dbReference>
<evidence type="ECO:0000313" key="5">
    <source>
        <dbReference type="EMBL" id="PEG37365.1"/>
    </source>
</evidence>
<dbReference type="GO" id="GO:0003700">
    <property type="term" value="F:DNA-binding transcription factor activity"/>
    <property type="evidence" value="ECO:0007669"/>
    <property type="project" value="TreeGrafter"/>
</dbReference>
<gene>
    <name evidence="5" type="ORF">CQY20_16450</name>
</gene>
<evidence type="ECO:0000256" key="1">
    <source>
        <dbReference type="ARBA" id="ARBA00023015"/>
    </source>
</evidence>